<dbReference type="SUPFAM" id="SSF52047">
    <property type="entry name" value="RNI-like"/>
    <property type="match status" value="1"/>
</dbReference>
<dbReference type="InterPro" id="IPR032675">
    <property type="entry name" value="LRR_dom_sf"/>
</dbReference>
<organism evidence="4">
    <name type="scientific">Amblyomma triste</name>
    <name type="common">Neotropical tick</name>
    <dbReference type="NCBI Taxonomy" id="251400"/>
    <lineage>
        <taxon>Eukaryota</taxon>
        <taxon>Metazoa</taxon>
        <taxon>Ecdysozoa</taxon>
        <taxon>Arthropoda</taxon>
        <taxon>Chelicerata</taxon>
        <taxon>Arachnida</taxon>
        <taxon>Acari</taxon>
        <taxon>Parasitiformes</taxon>
        <taxon>Ixodida</taxon>
        <taxon>Ixodoidea</taxon>
        <taxon>Ixodidae</taxon>
        <taxon>Amblyomminae</taxon>
        <taxon>Amblyomma</taxon>
    </lineage>
</organism>
<feature type="domain" description="F-box" evidence="3">
    <location>
        <begin position="34"/>
        <end position="80"/>
    </location>
</feature>
<dbReference type="PANTHER" id="PTHR13318">
    <property type="entry name" value="PARTNER OF PAIRED, ISOFORM B-RELATED"/>
    <property type="match status" value="1"/>
</dbReference>
<reference evidence="4" key="1">
    <citation type="submission" date="2014-03" db="EMBL/GenBank/DDBJ databases">
        <title>The sialotranscriptome of Amblyomma triste, Amblyomma parvum and Amblyomma cajennense ticks, uncovered by 454-based RNA-seq.</title>
        <authorList>
            <person name="Garcia G.R."/>
            <person name="Gardinassi L.G."/>
            <person name="Ribeiro J.M."/>
            <person name="Anatriello E."/>
            <person name="Ferreira B.R."/>
            <person name="Moreira H.N."/>
            <person name="Mafra C."/>
            <person name="Olegario M.M."/>
            <person name="Szabo P.J."/>
            <person name="Miranda-Santos I.K."/>
            <person name="Maruyama S.R."/>
        </authorList>
    </citation>
    <scope>NUCLEOTIDE SEQUENCE</scope>
    <source>
        <strain evidence="4">Mato Grasso do Sul</strain>
        <tissue evidence="4">Salivary glands</tissue>
    </source>
</reference>
<dbReference type="AlphaFoldDB" id="A0A023GCN8"/>
<accession>A0A023GCN8</accession>
<feature type="region of interest" description="Disordered" evidence="2">
    <location>
        <begin position="424"/>
        <end position="456"/>
    </location>
</feature>
<dbReference type="InterPro" id="IPR001810">
    <property type="entry name" value="F-box_dom"/>
</dbReference>
<evidence type="ECO:0000259" key="3">
    <source>
        <dbReference type="PROSITE" id="PS50181"/>
    </source>
</evidence>
<evidence type="ECO:0000256" key="1">
    <source>
        <dbReference type="ARBA" id="ARBA00022786"/>
    </source>
</evidence>
<dbReference type="PROSITE" id="PS50181">
    <property type="entry name" value="FBOX"/>
    <property type="match status" value="1"/>
</dbReference>
<dbReference type="SUPFAM" id="SSF81383">
    <property type="entry name" value="F-box domain"/>
    <property type="match status" value="1"/>
</dbReference>
<evidence type="ECO:0000313" key="4">
    <source>
        <dbReference type="EMBL" id="JAC31637.1"/>
    </source>
</evidence>
<sequence>MNGEVHSCEAVSGGDVEDCDDAISTLALSGGSGYVEFEDLPFELQLLVFSYLTHYELTVVARVSESFRRVAYDPSLWKRVEVESECDASSFGSLLDRAPLLEDLTMRASPHVLELAARSFAVRRLRLLDVGFSVGVNCGAVSALVDACSELSHLNVEGCKAMDDAALAALCRLPYFVSLNISHCGLVTDEGIVALARGCPHLRFLNADGIPRITDRAVCELGRCLGPQLISLELDGEELTDTSFKALRVCKQLRCLGVSYADNLSDDSLTCIQGLHELRHLKLRRGPRLTARGLGRMFENQSLGNLTRLELDSLALDDEALALLVRGCPQLRTLELPWCWDITENGLATIVANCPNLVNLVLLGLFKIHGFCLTELPTRMPKLRYIHLEQCNEVVDLLLESLARRLPQLKVFNYYGELVVPFERSPSQSSAGSSPRAERYPGPTSPLEGQQAALAL</sequence>
<dbReference type="InterPro" id="IPR057207">
    <property type="entry name" value="FBXL15_LRR"/>
</dbReference>
<dbReference type="Gene3D" id="3.80.10.10">
    <property type="entry name" value="Ribonuclease Inhibitor"/>
    <property type="match status" value="2"/>
</dbReference>
<dbReference type="InterPro" id="IPR006553">
    <property type="entry name" value="Leu-rich_rpt_Cys-con_subtyp"/>
</dbReference>
<dbReference type="Pfam" id="PF25372">
    <property type="entry name" value="DUF7885"/>
    <property type="match status" value="1"/>
</dbReference>
<feature type="compositionally biased region" description="Low complexity" evidence="2">
    <location>
        <begin position="424"/>
        <end position="435"/>
    </location>
</feature>
<dbReference type="SMART" id="SM00367">
    <property type="entry name" value="LRR_CC"/>
    <property type="match status" value="6"/>
</dbReference>
<dbReference type="EMBL" id="GBBM01003781">
    <property type="protein sequence ID" value="JAC31637.1"/>
    <property type="molecule type" value="mRNA"/>
</dbReference>
<dbReference type="GO" id="GO:0031146">
    <property type="term" value="P:SCF-dependent proteasomal ubiquitin-dependent protein catabolic process"/>
    <property type="evidence" value="ECO:0007669"/>
    <property type="project" value="TreeGrafter"/>
</dbReference>
<evidence type="ECO:0000256" key="2">
    <source>
        <dbReference type="SAM" id="MobiDB-lite"/>
    </source>
</evidence>
<protein>
    <submittedName>
        <fullName evidence="4">Putative f-box/leucine rich repeat protein</fullName>
    </submittedName>
</protein>
<keyword evidence="1" id="KW-0833">Ubl conjugation pathway</keyword>
<dbReference type="GO" id="GO:0019005">
    <property type="term" value="C:SCF ubiquitin ligase complex"/>
    <property type="evidence" value="ECO:0007669"/>
    <property type="project" value="TreeGrafter"/>
</dbReference>
<name>A0A023GCN8_AMBTT</name>
<dbReference type="InterPro" id="IPR036047">
    <property type="entry name" value="F-box-like_dom_sf"/>
</dbReference>
<proteinExistence type="evidence at transcript level"/>
<dbReference type="Pfam" id="PF12937">
    <property type="entry name" value="F-box-like"/>
    <property type="match status" value="1"/>
</dbReference>